<evidence type="ECO:0000256" key="10">
    <source>
        <dbReference type="PROSITE-ProRule" id="PRU00473"/>
    </source>
</evidence>
<dbReference type="PRINTS" id="PR01021">
    <property type="entry name" value="OMPADOMAIN"/>
</dbReference>
<dbReference type="Gene3D" id="2.40.160.20">
    <property type="match status" value="1"/>
</dbReference>
<evidence type="ECO:0000256" key="3">
    <source>
        <dbReference type="ARBA" id="ARBA00022448"/>
    </source>
</evidence>
<dbReference type="PANTHER" id="PTHR30329:SF21">
    <property type="entry name" value="LIPOPROTEIN YIAD-RELATED"/>
    <property type="match status" value="1"/>
</dbReference>
<proteinExistence type="inferred from homology"/>
<keyword evidence="5" id="KW-0812">Transmembrane</keyword>
<keyword evidence="8 10" id="KW-0472">Membrane</keyword>
<dbReference type="InterPro" id="IPR050330">
    <property type="entry name" value="Bact_OuterMem_StrucFunc"/>
</dbReference>
<feature type="signal peptide" evidence="11">
    <location>
        <begin position="1"/>
        <end position="17"/>
    </location>
</feature>
<evidence type="ECO:0000256" key="7">
    <source>
        <dbReference type="ARBA" id="ARBA00023114"/>
    </source>
</evidence>
<dbReference type="Pfam" id="PF01389">
    <property type="entry name" value="OmpA_membrane"/>
    <property type="match status" value="1"/>
</dbReference>
<keyword evidence="3" id="KW-0813">Transport</keyword>
<dbReference type="GO" id="GO:0009279">
    <property type="term" value="C:cell outer membrane"/>
    <property type="evidence" value="ECO:0007669"/>
    <property type="project" value="UniProtKB-SubCell"/>
</dbReference>
<dbReference type="AlphaFoldDB" id="A0A1M5VXG7"/>
<dbReference type="GO" id="GO:0046930">
    <property type="term" value="C:pore complex"/>
    <property type="evidence" value="ECO:0007669"/>
    <property type="project" value="UniProtKB-KW"/>
</dbReference>
<feature type="chain" id="PRO_5009914530" evidence="11">
    <location>
        <begin position="18"/>
        <end position="312"/>
    </location>
</feature>
<dbReference type="EMBL" id="FQXG01000004">
    <property type="protein sequence ID" value="SHH79870.1"/>
    <property type="molecule type" value="Genomic_DNA"/>
</dbReference>
<dbReference type="CDD" id="cd07185">
    <property type="entry name" value="OmpA_C-like"/>
    <property type="match status" value="1"/>
</dbReference>
<evidence type="ECO:0000259" key="12">
    <source>
        <dbReference type="PROSITE" id="PS51123"/>
    </source>
</evidence>
<evidence type="ECO:0000256" key="1">
    <source>
        <dbReference type="ARBA" id="ARBA00004571"/>
    </source>
</evidence>
<dbReference type="InterPro" id="IPR036737">
    <property type="entry name" value="OmpA-like_sf"/>
</dbReference>
<organism evidence="13 14">
    <name type="scientific">Ferrimonas marina</name>
    <dbReference type="NCBI Taxonomy" id="299255"/>
    <lineage>
        <taxon>Bacteria</taxon>
        <taxon>Pseudomonadati</taxon>
        <taxon>Pseudomonadota</taxon>
        <taxon>Gammaproteobacteria</taxon>
        <taxon>Alteromonadales</taxon>
        <taxon>Ferrimonadaceae</taxon>
        <taxon>Ferrimonas</taxon>
    </lineage>
</organism>
<dbReference type="InterPro" id="IPR006665">
    <property type="entry name" value="OmpA-like"/>
</dbReference>
<keyword evidence="9" id="KW-0998">Cell outer membrane</keyword>
<dbReference type="Pfam" id="PF00691">
    <property type="entry name" value="OmpA"/>
    <property type="match status" value="1"/>
</dbReference>
<dbReference type="STRING" id="299255.SAMN02745129_3046"/>
<name>A0A1M5VXG7_9GAMM</name>
<dbReference type="PANTHER" id="PTHR30329">
    <property type="entry name" value="STATOR ELEMENT OF FLAGELLAR MOTOR COMPLEX"/>
    <property type="match status" value="1"/>
</dbReference>
<reference evidence="14" key="1">
    <citation type="submission" date="2016-11" db="EMBL/GenBank/DDBJ databases">
        <authorList>
            <person name="Varghese N."/>
            <person name="Submissions S."/>
        </authorList>
    </citation>
    <scope>NUCLEOTIDE SEQUENCE [LARGE SCALE GENOMIC DNA]</scope>
    <source>
        <strain evidence="14">DSM 16917</strain>
    </source>
</reference>
<comment type="subcellular location">
    <subcellularLocation>
        <location evidence="1">Cell outer membrane</location>
        <topology evidence="1">Multi-pass membrane protein</topology>
    </subcellularLocation>
</comment>
<dbReference type="Gene3D" id="3.30.1330.60">
    <property type="entry name" value="OmpA-like domain"/>
    <property type="match status" value="1"/>
</dbReference>
<dbReference type="InterPro" id="IPR000498">
    <property type="entry name" value="OmpA-like_TM_dom"/>
</dbReference>
<dbReference type="PROSITE" id="PS51123">
    <property type="entry name" value="OMPA_2"/>
    <property type="match status" value="1"/>
</dbReference>
<dbReference type="Proteomes" id="UP000184268">
    <property type="component" value="Unassembled WGS sequence"/>
</dbReference>
<protein>
    <submittedName>
        <fullName evidence="13">OmpA family protein</fullName>
    </submittedName>
</protein>
<evidence type="ECO:0000256" key="2">
    <source>
        <dbReference type="ARBA" id="ARBA00005710"/>
    </source>
</evidence>
<gene>
    <name evidence="13" type="ORF">SAMN02745129_3046</name>
</gene>
<dbReference type="SUPFAM" id="SSF56925">
    <property type="entry name" value="OMPA-like"/>
    <property type="match status" value="1"/>
</dbReference>
<evidence type="ECO:0000256" key="8">
    <source>
        <dbReference type="ARBA" id="ARBA00023136"/>
    </source>
</evidence>
<evidence type="ECO:0000256" key="6">
    <source>
        <dbReference type="ARBA" id="ARBA00023065"/>
    </source>
</evidence>
<evidence type="ECO:0000256" key="4">
    <source>
        <dbReference type="ARBA" id="ARBA00022452"/>
    </source>
</evidence>
<dbReference type="SUPFAM" id="SSF103088">
    <property type="entry name" value="OmpA-like"/>
    <property type="match status" value="1"/>
</dbReference>
<dbReference type="InterPro" id="IPR011250">
    <property type="entry name" value="OMP/PagP_B-barrel"/>
</dbReference>
<keyword evidence="4" id="KW-1134">Transmembrane beta strand</keyword>
<dbReference type="RefSeq" id="WP_067664222.1">
    <property type="nucleotide sequence ID" value="NZ_FQXG01000004.1"/>
</dbReference>
<keyword evidence="6" id="KW-0406">Ion transport</keyword>
<evidence type="ECO:0000256" key="11">
    <source>
        <dbReference type="SAM" id="SignalP"/>
    </source>
</evidence>
<evidence type="ECO:0000256" key="5">
    <source>
        <dbReference type="ARBA" id="ARBA00022692"/>
    </source>
</evidence>
<keyword evidence="7" id="KW-0626">Porin</keyword>
<feature type="domain" description="OmpA-like" evidence="12">
    <location>
        <begin position="200"/>
        <end position="312"/>
    </location>
</feature>
<evidence type="ECO:0000256" key="9">
    <source>
        <dbReference type="ARBA" id="ARBA00023237"/>
    </source>
</evidence>
<dbReference type="GO" id="GO:0015288">
    <property type="term" value="F:porin activity"/>
    <property type="evidence" value="ECO:0007669"/>
    <property type="project" value="UniProtKB-KW"/>
</dbReference>
<keyword evidence="14" id="KW-1185">Reference proteome</keyword>
<dbReference type="OrthoDB" id="9805832at2"/>
<dbReference type="GO" id="GO:0006811">
    <property type="term" value="P:monoatomic ion transport"/>
    <property type="evidence" value="ECO:0007669"/>
    <property type="project" value="UniProtKB-KW"/>
</dbReference>
<evidence type="ECO:0000313" key="13">
    <source>
        <dbReference type="EMBL" id="SHH79870.1"/>
    </source>
</evidence>
<dbReference type="InterPro" id="IPR006664">
    <property type="entry name" value="OMP_bac"/>
</dbReference>
<evidence type="ECO:0000313" key="14">
    <source>
        <dbReference type="Proteomes" id="UP000184268"/>
    </source>
</evidence>
<accession>A0A1M5VXG7</accession>
<sequence length="312" mass="34056">MKGLIGALALLCPFALAATDETPWYLSIGIGGSHWQDLCPGSEQADRCDDTDTQWDISAGWHFIEPLAVEVGHVDLGGTEWSRNEQLGQRLSGDGLRFALRGQVPLPHQLVVSGELGGLWYDSQATDANGSASDSGIAPFIGVGLDYQIKSRWQLGARIRQYQDLEVSALSARSDVTTYSLQLKYRFGPMDSPIARARVALPSPLPASTTLVFGFNSYHLDEAARDQLGPIGQYMQSTPGAQAEIIGYTDQQGDSDYNLLLGQRRAEAVKLHLQQAWQIPEERLFTTTRGSLDAGAKRSDSDRKATISLFLD</sequence>
<comment type="similarity">
    <text evidence="2">Belongs to the outer membrane OOP (TC 1.B.6) superfamily. OmpA family.</text>
</comment>
<keyword evidence="11" id="KW-0732">Signal</keyword>